<comment type="caution">
    <text evidence="3">The sequence shown here is derived from an EMBL/GenBank/DDBJ whole genome shotgun (WGS) entry which is preliminary data.</text>
</comment>
<keyword evidence="1" id="KW-0732">Signal</keyword>
<evidence type="ECO:0000259" key="2">
    <source>
        <dbReference type="Pfam" id="PF23536"/>
    </source>
</evidence>
<reference evidence="3 4" key="1">
    <citation type="submission" date="2022-06" db="EMBL/GenBank/DDBJ databases">
        <title>Dynamics of rice microbiomes reveals core vertical transmitted seed endophytes.</title>
        <authorList>
            <person name="Liao K."/>
            <person name="Zhang X."/>
        </authorList>
    </citation>
    <scope>NUCLEOTIDE SEQUENCE [LARGE SCALE GENOMIC DNA]</scope>
    <source>
        <strain evidence="3 4">YT10-10-1</strain>
    </source>
</reference>
<evidence type="ECO:0000313" key="4">
    <source>
        <dbReference type="Proteomes" id="UP001320843"/>
    </source>
</evidence>
<evidence type="ECO:0000256" key="1">
    <source>
        <dbReference type="SAM" id="SignalP"/>
    </source>
</evidence>
<organism evidence="3 4">
    <name type="scientific">Xanthomonas sacchari</name>
    <dbReference type="NCBI Taxonomy" id="56458"/>
    <lineage>
        <taxon>Bacteria</taxon>
        <taxon>Pseudomonadati</taxon>
        <taxon>Pseudomonadota</taxon>
        <taxon>Gammaproteobacteria</taxon>
        <taxon>Lysobacterales</taxon>
        <taxon>Lysobacteraceae</taxon>
        <taxon>Xanthomonas</taxon>
    </lineage>
</organism>
<feature type="signal peptide" evidence="1">
    <location>
        <begin position="1"/>
        <end position="23"/>
    </location>
</feature>
<feature type="chain" id="PRO_5045564008" description="TraK C-terminal domain-containing protein" evidence="1">
    <location>
        <begin position="24"/>
        <end position="350"/>
    </location>
</feature>
<proteinExistence type="predicted"/>
<evidence type="ECO:0000313" key="3">
    <source>
        <dbReference type="EMBL" id="MCW0399306.1"/>
    </source>
</evidence>
<keyword evidence="4" id="KW-1185">Reference proteome</keyword>
<sequence>MKLNHPIASVAIAAALFAGSAGAQVLAPQDIKPGAAAFETAASLPGNRPIATTAEPTVVQQSGGTAVPQARPQSPTDAAQLQHMEVQAASVVGQIPVRPKKLLRAPPAQIEVEAGVNKAFGIALQHLNQIVTPFREPEVKTTSVASISVEKGVVYVSTVLGDEIALLIYEKGGDPANSMSLTLVPDAINPVSVKVNLRGYQGGEALGSAPPSTETARGWEMDQPFLEVVKSTFRELALGRVPDGYGFQPIKRIPVEMPRCSFQGFEIEPLQLVTGNSMLVIVSRLTNRNVTAQQVDESSCVSDRLVGATTWPSEKLEPGQSAELYLAVRQTVDKTPNQRPSVAASATEAR</sequence>
<feature type="domain" description="TraK C-terminal" evidence="2">
    <location>
        <begin position="224"/>
        <end position="326"/>
    </location>
</feature>
<dbReference type="Proteomes" id="UP001320843">
    <property type="component" value="Unassembled WGS sequence"/>
</dbReference>
<accession>A0ABT3DVC6</accession>
<dbReference type="Pfam" id="PF23536">
    <property type="entry name" value="TraK_C"/>
    <property type="match status" value="1"/>
</dbReference>
<name>A0ABT3DVC6_9XANT</name>
<dbReference type="InterPro" id="IPR055397">
    <property type="entry name" value="TraK_C"/>
</dbReference>
<gene>
    <name evidence="3" type="ORF">NB700_001862</name>
</gene>
<protein>
    <recommendedName>
        <fullName evidence="2">TraK C-terminal domain-containing protein</fullName>
    </recommendedName>
</protein>
<dbReference type="EMBL" id="JANFWR010000010">
    <property type="protein sequence ID" value="MCW0399306.1"/>
    <property type="molecule type" value="Genomic_DNA"/>
</dbReference>
<dbReference type="RefSeq" id="WP_267122715.1">
    <property type="nucleotide sequence ID" value="NZ_JANFWR010000010.1"/>
</dbReference>